<dbReference type="eggNOG" id="arCOG00409">
    <property type="taxonomic scope" value="Archaea"/>
</dbReference>
<reference evidence="7 8" key="1">
    <citation type="journal article" date="2012" name="J. Bacteriol.">
        <title>Complete Genome Sequence of Desulfurococcus fermentans, a Hyperthermophilic Cellulolytic Crenarchaeon Isolated from a Freshwater Hot Spring in Kamchatka, Russia.</title>
        <authorList>
            <person name="Susanti D."/>
            <person name="Johnson E.F."/>
            <person name="Rodriguez J.R."/>
            <person name="Anderson I."/>
            <person name="Perevalova A.A."/>
            <person name="Kyrpides N."/>
            <person name="Lucas S."/>
            <person name="Han J."/>
            <person name="Lapidus A."/>
            <person name="Cheng J.F."/>
            <person name="Goodwin L."/>
            <person name="Pitluck S."/>
            <person name="Mavrommatis K."/>
            <person name="Peters L."/>
            <person name="Land M.L."/>
            <person name="Hauser L."/>
            <person name="Gopalan V."/>
            <person name="Chan P.P."/>
            <person name="Lowe T.M."/>
            <person name="Atomi H."/>
            <person name="Bonch-Osmolovskaya E.A."/>
            <person name="Woyke T."/>
            <person name="Mukhopadhyay B."/>
        </authorList>
    </citation>
    <scope>NUCLEOTIDE SEQUENCE [LARGE SCALE GENOMIC DNA]</scope>
    <source>
        <strain evidence="7 8">DSM 16532</strain>
    </source>
</reference>
<dbReference type="PANTHER" id="PTHR22594">
    <property type="entry name" value="ASPARTYL/LYSYL-TRNA SYNTHETASE"/>
    <property type="match status" value="1"/>
</dbReference>
<dbReference type="Proteomes" id="UP000006175">
    <property type="component" value="Chromosome"/>
</dbReference>
<keyword evidence="3" id="KW-0067">ATP-binding</keyword>
<evidence type="ECO:0000256" key="2">
    <source>
        <dbReference type="ARBA" id="ARBA00022741"/>
    </source>
</evidence>
<evidence type="ECO:0000256" key="5">
    <source>
        <dbReference type="ARBA" id="ARBA00023146"/>
    </source>
</evidence>
<sequence>MHKLFLGEEIAIYARIKPLDSSRILVRDATGEKEVRILGEKARDITSLPCESTVLITGVLTEQGLKINDFKVLHKPLEPAKICVDNVPLDPVEYVRNYPIYIRHPEILRVVKTYSTVLRTMRRILDEHGFTELPAPIIGYVSDPGLRGAGKAVVKIYGETYEVQSSVIMYKQLYASLLEKIYYVARNLRIEPPENMYTGRHLVEFTQLDVEASITTASDMMRLAEETLYKTVRYILNHHSELLTYNQVDFLERTITKPPYPRIDYDSALELLERKGYRLEHGKEISFEAEAALGDMYGTPVWLHGFPTVSRGFYYMPDPEKPGYNIDYNLILPGHAGEVLDGGCREYRYEKLVERIKYHGEPLEKYRWFLELAKAGAIQPSCGWGMGVERLVKYIHRLRHVAYASPHPRIPGVIGP</sequence>
<feature type="domain" description="Aminoacyl-transfer RNA synthetases class-II family profile" evidence="6">
    <location>
        <begin position="114"/>
        <end position="406"/>
    </location>
</feature>
<dbReference type="InterPro" id="IPR045864">
    <property type="entry name" value="aa-tRNA-synth_II/BPL/LPL"/>
</dbReference>
<dbReference type="InterPro" id="IPR004364">
    <property type="entry name" value="Aa-tRNA-synt_II"/>
</dbReference>
<evidence type="ECO:0000259" key="6">
    <source>
        <dbReference type="PROSITE" id="PS50862"/>
    </source>
</evidence>
<evidence type="ECO:0000256" key="4">
    <source>
        <dbReference type="ARBA" id="ARBA00022917"/>
    </source>
</evidence>
<dbReference type="SUPFAM" id="SSF55681">
    <property type="entry name" value="Class II aaRS and biotin synthetases"/>
    <property type="match status" value="1"/>
</dbReference>
<dbReference type="GO" id="GO:0005524">
    <property type="term" value="F:ATP binding"/>
    <property type="evidence" value="ECO:0007669"/>
    <property type="project" value="UniProtKB-KW"/>
</dbReference>
<evidence type="ECO:0000313" key="7">
    <source>
        <dbReference type="EMBL" id="AFL66231.1"/>
    </source>
</evidence>
<dbReference type="GO" id="GO:0004816">
    <property type="term" value="F:asparagine-tRNA ligase activity"/>
    <property type="evidence" value="ECO:0007669"/>
    <property type="project" value="TreeGrafter"/>
</dbReference>
<dbReference type="Pfam" id="PF00152">
    <property type="entry name" value="tRNA-synt_2"/>
    <property type="match status" value="1"/>
</dbReference>
<dbReference type="HOGENOM" id="CLU_004553_2_2_2"/>
<evidence type="ECO:0000256" key="3">
    <source>
        <dbReference type="ARBA" id="ARBA00022840"/>
    </source>
</evidence>
<keyword evidence="5 7" id="KW-0030">Aminoacyl-tRNA synthetase</keyword>
<evidence type="ECO:0000256" key="1">
    <source>
        <dbReference type="ARBA" id="ARBA00022598"/>
    </source>
</evidence>
<dbReference type="KEGG" id="dfd:Desfe_0321"/>
<keyword evidence="8" id="KW-1185">Reference proteome</keyword>
<proteinExistence type="predicted"/>
<keyword evidence="1" id="KW-0436">Ligase</keyword>
<gene>
    <name evidence="7" type="ORF">Desfe_0321</name>
</gene>
<dbReference type="AlphaFoldDB" id="I3XQK7"/>
<dbReference type="PANTHER" id="PTHR22594:SF48">
    <property type="entry name" value="ASPARAGINYL-TRNA SYNTHETASE-RELATED PROTEIN (N-TRUNCATION)"/>
    <property type="match status" value="1"/>
</dbReference>
<dbReference type="RefSeq" id="WP_014767133.1">
    <property type="nucleotide sequence ID" value="NC_018001.1"/>
</dbReference>
<keyword evidence="2" id="KW-0547">Nucleotide-binding</keyword>
<name>I3XQK7_DESAM</name>
<organism evidence="7 8">
    <name type="scientific">Desulfurococcus amylolyticus DSM 16532</name>
    <dbReference type="NCBI Taxonomy" id="768672"/>
    <lineage>
        <taxon>Archaea</taxon>
        <taxon>Thermoproteota</taxon>
        <taxon>Thermoprotei</taxon>
        <taxon>Desulfurococcales</taxon>
        <taxon>Desulfurococcaceae</taxon>
        <taxon>Desulfurococcus</taxon>
    </lineage>
</organism>
<dbReference type="OrthoDB" id="131570at2157"/>
<evidence type="ECO:0000313" key="8">
    <source>
        <dbReference type="Proteomes" id="UP000006175"/>
    </source>
</evidence>
<keyword evidence="4" id="KW-0648">Protein biosynthesis</keyword>
<accession>I3XQK7</accession>
<dbReference type="GeneID" id="13062009"/>
<dbReference type="EMBL" id="CP003321">
    <property type="protein sequence ID" value="AFL66231.1"/>
    <property type="molecule type" value="Genomic_DNA"/>
</dbReference>
<dbReference type="Gene3D" id="3.30.930.10">
    <property type="entry name" value="Bira Bifunctional Protein, Domain 2"/>
    <property type="match status" value="1"/>
</dbReference>
<dbReference type="InterPro" id="IPR006195">
    <property type="entry name" value="aa-tRNA-synth_II"/>
</dbReference>
<dbReference type="PROSITE" id="PS50862">
    <property type="entry name" value="AA_TRNA_LIGASE_II"/>
    <property type="match status" value="1"/>
</dbReference>
<protein>
    <submittedName>
        <fullName evidence="7">tRNA synthetase class II (D K and N)</fullName>
    </submittedName>
</protein>
<dbReference type="GO" id="GO:0006421">
    <property type="term" value="P:asparaginyl-tRNA aminoacylation"/>
    <property type="evidence" value="ECO:0007669"/>
    <property type="project" value="TreeGrafter"/>
</dbReference>